<comment type="catalytic activity">
    <reaction evidence="8 10">
        <text>L-proline + NAD(+) = (S)-1-pyrroline-5-carboxylate + NADH + 2 H(+)</text>
        <dbReference type="Rhea" id="RHEA:14105"/>
        <dbReference type="ChEBI" id="CHEBI:15378"/>
        <dbReference type="ChEBI" id="CHEBI:17388"/>
        <dbReference type="ChEBI" id="CHEBI:57540"/>
        <dbReference type="ChEBI" id="CHEBI:57945"/>
        <dbReference type="ChEBI" id="CHEBI:60039"/>
        <dbReference type="EC" id="1.5.1.2"/>
    </reaction>
</comment>
<keyword evidence="5 10" id="KW-0641">Proline biosynthesis</keyword>
<dbReference type="AlphaFoldDB" id="A0A1N6GQ56"/>
<keyword evidence="3 10" id="KW-0963">Cytoplasm</keyword>
<evidence type="ECO:0000256" key="2">
    <source>
        <dbReference type="ARBA" id="ARBA00005525"/>
    </source>
</evidence>
<evidence type="ECO:0000259" key="14">
    <source>
        <dbReference type="Pfam" id="PF14748"/>
    </source>
</evidence>
<evidence type="ECO:0000256" key="7">
    <source>
        <dbReference type="ARBA" id="ARBA00023002"/>
    </source>
</evidence>
<dbReference type="GO" id="GO:0004735">
    <property type="term" value="F:pyrroline-5-carboxylate reductase activity"/>
    <property type="evidence" value="ECO:0007669"/>
    <property type="project" value="UniProtKB-UniRule"/>
</dbReference>
<gene>
    <name evidence="10" type="primary">proC</name>
    <name evidence="15" type="ORF">SAMN05443662_1444</name>
</gene>
<feature type="binding site" evidence="12">
    <location>
        <position position="56"/>
    </location>
    <ligand>
        <name>NADPH</name>
        <dbReference type="ChEBI" id="CHEBI:57783"/>
    </ligand>
</feature>
<dbReference type="FunFam" id="3.40.50.720:FF:000105">
    <property type="entry name" value="Pyrroline-5-carboxylate reductase"/>
    <property type="match status" value="1"/>
</dbReference>
<dbReference type="FunFam" id="1.10.3730.10:FF:000001">
    <property type="entry name" value="Pyrroline-5-carboxylate reductase"/>
    <property type="match status" value="1"/>
</dbReference>
<dbReference type="NCBIfam" id="TIGR00112">
    <property type="entry name" value="proC"/>
    <property type="match status" value="1"/>
</dbReference>
<feature type="binding site" evidence="12">
    <location>
        <begin position="8"/>
        <end position="13"/>
    </location>
    <ligand>
        <name>NADP(+)</name>
        <dbReference type="ChEBI" id="CHEBI:58349"/>
    </ligand>
</feature>
<dbReference type="Gene3D" id="1.10.3730.10">
    <property type="entry name" value="ProC C-terminal domain-like"/>
    <property type="match status" value="1"/>
</dbReference>
<dbReference type="HAMAP" id="MF_01925">
    <property type="entry name" value="P5C_reductase"/>
    <property type="match status" value="1"/>
</dbReference>
<evidence type="ECO:0000256" key="1">
    <source>
        <dbReference type="ARBA" id="ARBA00005205"/>
    </source>
</evidence>
<dbReference type="Pfam" id="PF03807">
    <property type="entry name" value="F420_oxidored"/>
    <property type="match status" value="1"/>
</dbReference>
<dbReference type="RefSeq" id="WP_074201697.1">
    <property type="nucleotide sequence ID" value="NZ_FSRE01000003.1"/>
</dbReference>
<dbReference type="Proteomes" id="UP000198461">
    <property type="component" value="Unassembled WGS sequence"/>
</dbReference>
<organism evidence="15 16">
    <name type="scientific">Sulfurivirga caldicuralii</name>
    <dbReference type="NCBI Taxonomy" id="364032"/>
    <lineage>
        <taxon>Bacteria</taxon>
        <taxon>Pseudomonadati</taxon>
        <taxon>Pseudomonadota</taxon>
        <taxon>Gammaproteobacteria</taxon>
        <taxon>Thiotrichales</taxon>
        <taxon>Piscirickettsiaceae</taxon>
        <taxon>Sulfurivirga</taxon>
    </lineage>
</organism>
<sequence>MDATIAFIGAGNMARSLIGGLINSSYDRQRLLATDPNEDARQQLTSTLGISALADNHEAAGKADVVVLAVKPQQLQAVCRELADTVQQHKPLIVSIAAGIRSDDIDRWLGGSMAIVRAMPNTPALVGSGASGLYANAAVTPEQKELAENILRAVGITVWVNKETLLDAVTAVSGSGPAYFFLFMEALSEAGERLGLEAEDARLLTLQTALGAARMAMESEEPFATLRQKVTSPGGTTEAALKVFGREGCSEIIDQAAQAAYQRAGELAEQLGRDTKETN</sequence>
<keyword evidence="16" id="KW-1185">Reference proteome</keyword>
<evidence type="ECO:0000256" key="3">
    <source>
        <dbReference type="ARBA" id="ARBA00022490"/>
    </source>
</evidence>
<keyword evidence="7 10" id="KW-0560">Oxidoreductase</keyword>
<dbReference type="SUPFAM" id="SSF48179">
    <property type="entry name" value="6-phosphogluconate dehydrogenase C-terminal domain-like"/>
    <property type="match status" value="1"/>
</dbReference>
<comment type="subcellular location">
    <subcellularLocation>
        <location evidence="10">Cytoplasm</location>
    </subcellularLocation>
</comment>
<dbReference type="PANTHER" id="PTHR11645:SF0">
    <property type="entry name" value="PYRROLINE-5-CARBOXYLATE REDUCTASE 3"/>
    <property type="match status" value="1"/>
</dbReference>
<dbReference type="GO" id="GO:0055129">
    <property type="term" value="P:L-proline biosynthetic process"/>
    <property type="evidence" value="ECO:0007669"/>
    <property type="project" value="UniProtKB-UniRule"/>
</dbReference>
<protein>
    <recommendedName>
        <fullName evidence="10 11">Pyrroline-5-carboxylate reductase</fullName>
        <shortName evidence="10">P5C reductase</shortName>
        <shortName evidence="10">P5CR</shortName>
        <ecNumber evidence="10 11">1.5.1.2</ecNumber>
    </recommendedName>
    <alternativeName>
        <fullName evidence="10">PCA reductase</fullName>
    </alternativeName>
</protein>
<dbReference type="Pfam" id="PF14748">
    <property type="entry name" value="P5CR_dimer"/>
    <property type="match status" value="1"/>
</dbReference>
<feature type="domain" description="Pyrroline-5-carboxylate reductase dimerisation" evidence="14">
    <location>
        <begin position="163"/>
        <end position="267"/>
    </location>
</feature>
<dbReference type="EMBL" id="FSRE01000003">
    <property type="protein sequence ID" value="SIO09628.1"/>
    <property type="molecule type" value="Genomic_DNA"/>
</dbReference>
<evidence type="ECO:0000259" key="13">
    <source>
        <dbReference type="Pfam" id="PF03807"/>
    </source>
</evidence>
<evidence type="ECO:0000256" key="10">
    <source>
        <dbReference type="HAMAP-Rule" id="MF_01925"/>
    </source>
</evidence>
<name>A0A1N6GQ56_9GAMM</name>
<dbReference type="SUPFAM" id="SSF51735">
    <property type="entry name" value="NAD(P)-binding Rossmann-fold domains"/>
    <property type="match status" value="1"/>
</dbReference>
<dbReference type="InterPro" id="IPR036291">
    <property type="entry name" value="NAD(P)-bd_dom_sf"/>
</dbReference>
<dbReference type="STRING" id="364032.SAMN05443662_1444"/>
<dbReference type="EC" id="1.5.1.2" evidence="10 11"/>
<feature type="domain" description="Pyrroline-5-carboxylate reductase catalytic N-terminal" evidence="13">
    <location>
        <begin position="4"/>
        <end position="99"/>
    </location>
</feature>
<reference evidence="15 16" key="1">
    <citation type="submission" date="2016-11" db="EMBL/GenBank/DDBJ databases">
        <authorList>
            <person name="Jaros S."/>
            <person name="Januszkiewicz K."/>
            <person name="Wedrychowicz H."/>
        </authorList>
    </citation>
    <scope>NUCLEOTIDE SEQUENCE [LARGE SCALE GENOMIC DNA]</scope>
    <source>
        <strain evidence="15 16">DSM 17737</strain>
    </source>
</reference>
<dbReference type="PIRSF" id="PIRSF000193">
    <property type="entry name" value="Pyrrol-5-carb_rd"/>
    <property type="match status" value="1"/>
</dbReference>
<dbReference type="InterPro" id="IPR008927">
    <property type="entry name" value="6-PGluconate_DH-like_C_sf"/>
</dbReference>
<dbReference type="InterPro" id="IPR000304">
    <property type="entry name" value="Pyrroline-COOH_reductase"/>
</dbReference>
<dbReference type="InterPro" id="IPR028939">
    <property type="entry name" value="P5C_Rdtase_cat_N"/>
</dbReference>
<comment type="pathway">
    <text evidence="1 10">Amino-acid biosynthesis; L-proline biosynthesis; L-proline from L-glutamate 5-semialdehyde: step 1/1.</text>
</comment>
<feature type="binding site" evidence="12">
    <location>
        <begin position="69"/>
        <end position="72"/>
    </location>
    <ligand>
        <name>NADP(+)</name>
        <dbReference type="ChEBI" id="CHEBI:58349"/>
    </ligand>
</feature>
<evidence type="ECO:0000256" key="11">
    <source>
        <dbReference type="NCBIfam" id="TIGR00112"/>
    </source>
</evidence>
<evidence type="ECO:0000256" key="12">
    <source>
        <dbReference type="PIRSR" id="PIRSR000193-1"/>
    </source>
</evidence>
<comment type="function">
    <text evidence="10">Catalyzes the reduction of 1-pyrroline-5-carboxylate (PCA) to L-proline.</text>
</comment>
<evidence type="ECO:0000256" key="4">
    <source>
        <dbReference type="ARBA" id="ARBA00022605"/>
    </source>
</evidence>
<dbReference type="GO" id="GO:0005737">
    <property type="term" value="C:cytoplasm"/>
    <property type="evidence" value="ECO:0007669"/>
    <property type="project" value="UniProtKB-SubCell"/>
</dbReference>
<evidence type="ECO:0000313" key="16">
    <source>
        <dbReference type="Proteomes" id="UP000198461"/>
    </source>
</evidence>
<dbReference type="UniPathway" id="UPA00098">
    <property type="reaction ID" value="UER00361"/>
</dbReference>
<dbReference type="OrthoDB" id="9805754at2"/>
<evidence type="ECO:0000256" key="6">
    <source>
        <dbReference type="ARBA" id="ARBA00022857"/>
    </source>
</evidence>
<dbReference type="InterPro" id="IPR029036">
    <property type="entry name" value="P5CR_dimer"/>
</dbReference>
<dbReference type="Gene3D" id="3.40.50.720">
    <property type="entry name" value="NAD(P)-binding Rossmann-like Domain"/>
    <property type="match status" value="1"/>
</dbReference>
<keyword evidence="4 10" id="KW-0028">Amino-acid biosynthesis</keyword>
<keyword evidence="6 10" id="KW-0521">NADP</keyword>
<accession>A0A1N6GQ56</accession>
<dbReference type="PANTHER" id="PTHR11645">
    <property type="entry name" value="PYRROLINE-5-CARBOXYLATE REDUCTASE"/>
    <property type="match status" value="1"/>
</dbReference>
<evidence type="ECO:0000256" key="9">
    <source>
        <dbReference type="ARBA" id="ARBA00052690"/>
    </source>
</evidence>
<evidence type="ECO:0000313" key="15">
    <source>
        <dbReference type="EMBL" id="SIO09628.1"/>
    </source>
</evidence>
<comment type="similarity">
    <text evidence="2 10">Belongs to the pyrroline-5-carboxylate reductase family.</text>
</comment>
<proteinExistence type="inferred from homology"/>
<evidence type="ECO:0000256" key="8">
    <source>
        <dbReference type="ARBA" id="ARBA00050547"/>
    </source>
</evidence>
<comment type="catalytic activity">
    <reaction evidence="9 10">
        <text>L-proline + NADP(+) = (S)-1-pyrroline-5-carboxylate + NADPH + 2 H(+)</text>
        <dbReference type="Rhea" id="RHEA:14109"/>
        <dbReference type="ChEBI" id="CHEBI:15378"/>
        <dbReference type="ChEBI" id="CHEBI:17388"/>
        <dbReference type="ChEBI" id="CHEBI:57783"/>
        <dbReference type="ChEBI" id="CHEBI:58349"/>
        <dbReference type="ChEBI" id="CHEBI:60039"/>
        <dbReference type="EC" id="1.5.1.2"/>
    </reaction>
</comment>
<evidence type="ECO:0000256" key="5">
    <source>
        <dbReference type="ARBA" id="ARBA00022650"/>
    </source>
</evidence>